<dbReference type="PANTHER" id="PTHR12526">
    <property type="entry name" value="GLYCOSYLTRANSFERASE"/>
    <property type="match status" value="1"/>
</dbReference>
<dbReference type="OrthoDB" id="4611853at2"/>
<comment type="caution">
    <text evidence="3">The sequence shown here is derived from an EMBL/GenBank/DDBJ whole genome shotgun (WGS) entry which is preliminary data.</text>
</comment>
<keyword evidence="4" id="KW-1185">Reference proteome</keyword>
<dbReference type="PANTHER" id="PTHR12526:SF630">
    <property type="entry name" value="GLYCOSYLTRANSFERASE"/>
    <property type="match status" value="1"/>
</dbReference>
<sequence length="369" mass="40762">MKIVLFLPSLRGGGAEKSAVLLANAFSERGHDVLLVLAKNEGVYGSIVSDSVKVIDLESPKVSGALFKLARLLYRLKPDILLSFMNYANIVCWLAWLASGKAGRFFPSERTVTSEAISLSSALKEYVFRKCIRLAYNQSEKVICISNRICDDLTENFGVSPSKVVTIYNPIVNAAVLDAAREPVNCEWFADSNEFCIVSAGRLHPDKDFELLLRAFSEVSRRRSAKLIILGEGEEKGNLINLSHELGISDSVRFVGFQQNPFKFYDKADLFVLCSKYEGFGNVLVEAMACGTRVIARKGSGGPDEIIDSERTGGLFGDDAELIQLILSEIDHPAKRHAGMERAERFSVTEIADQYLAEFEGAQTILNDR</sequence>
<dbReference type="EMBL" id="ANIE01000005">
    <property type="protein sequence ID" value="KEF31662.1"/>
    <property type="molecule type" value="Genomic_DNA"/>
</dbReference>
<protein>
    <recommendedName>
        <fullName evidence="5">Glycosyltransferase</fullName>
    </recommendedName>
</protein>
<dbReference type="CDD" id="cd03811">
    <property type="entry name" value="GT4_GT28_WabH-like"/>
    <property type="match status" value="1"/>
</dbReference>
<organism evidence="3 4">
    <name type="scientific">Marinobacter nitratireducens</name>
    <dbReference type="NCBI Taxonomy" id="1137280"/>
    <lineage>
        <taxon>Bacteria</taxon>
        <taxon>Pseudomonadati</taxon>
        <taxon>Pseudomonadota</taxon>
        <taxon>Gammaproteobacteria</taxon>
        <taxon>Pseudomonadales</taxon>
        <taxon>Marinobacteraceae</taxon>
        <taxon>Marinobacter</taxon>
    </lineage>
</organism>
<dbReference type="PATRIC" id="fig|1137280.3.peg.1827"/>
<dbReference type="RefSeq" id="WP_051669029.1">
    <property type="nucleotide sequence ID" value="NZ_ANIE01000005.1"/>
</dbReference>
<evidence type="ECO:0000259" key="1">
    <source>
        <dbReference type="Pfam" id="PF00534"/>
    </source>
</evidence>
<dbReference type="AlphaFoldDB" id="A0A072N374"/>
<dbReference type="Pfam" id="PF13439">
    <property type="entry name" value="Glyco_transf_4"/>
    <property type="match status" value="1"/>
</dbReference>
<feature type="domain" description="Glycosyltransferase subfamily 4-like N-terminal" evidence="2">
    <location>
        <begin position="13"/>
        <end position="171"/>
    </location>
</feature>
<name>A0A072N374_9GAMM</name>
<dbReference type="GO" id="GO:1901135">
    <property type="term" value="P:carbohydrate derivative metabolic process"/>
    <property type="evidence" value="ECO:0007669"/>
    <property type="project" value="UniProtKB-ARBA"/>
</dbReference>
<feature type="domain" description="Glycosyl transferase family 1" evidence="1">
    <location>
        <begin position="190"/>
        <end position="337"/>
    </location>
</feature>
<dbReference type="InterPro" id="IPR028098">
    <property type="entry name" value="Glyco_trans_4-like_N"/>
</dbReference>
<dbReference type="Pfam" id="PF00534">
    <property type="entry name" value="Glycos_transf_1"/>
    <property type="match status" value="1"/>
</dbReference>
<dbReference type="Proteomes" id="UP000035057">
    <property type="component" value="Unassembled WGS sequence"/>
</dbReference>
<evidence type="ECO:0000313" key="3">
    <source>
        <dbReference type="EMBL" id="KEF31662.1"/>
    </source>
</evidence>
<proteinExistence type="predicted"/>
<evidence type="ECO:0008006" key="5">
    <source>
        <dbReference type="Google" id="ProtNLM"/>
    </source>
</evidence>
<gene>
    <name evidence="3" type="ORF">D777_02011</name>
</gene>
<dbReference type="InterPro" id="IPR001296">
    <property type="entry name" value="Glyco_trans_1"/>
</dbReference>
<dbReference type="SUPFAM" id="SSF53756">
    <property type="entry name" value="UDP-Glycosyltransferase/glycogen phosphorylase"/>
    <property type="match status" value="1"/>
</dbReference>
<dbReference type="Gene3D" id="3.40.50.2000">
    <property type="entry name" value="Glycogen Phosphorylase B"/>
    <property type="match status" value="2"/>
</dbReference>
<accession>A0A072N374</accession>
<evidence type="ECO:0000313" key="4">
    <source>
        <dbReference type="Proteomes" id="UP000035057"/>
    </source>
</evidence>
<evidence type="ECO:0000259" key="2">
    <source>
        <dbReference type="Pfam" id="PF13439"/>
    </source>
</evidence>
<dbReference type="GO" id="GO:0016757">
    <property type="term" value="F:glycosyltransferase activity"/>
    <property type="evidence" value="ECO:0007669"/>
    <property type="project" value="InterPro"/>
</dbReference>
<dbReference type="STRING" id="1137280.D777_02011"/>
<reference evidence="3 4" key="1">
    <citation type="submission" date="2012-12" db="EMBL/GenBank/DDBJ databases">
        <title>Genome assembly of Marinobacter sp. AK21.</title>
        <authorList>
            <person name="Khatri I."/>
            <person name="Kumar R."/>
            <person name="Vaidya B."/>
            <person name="Subramanian S."/>
            <person name="Pinnaka A."/>
        </authorList>
    </citation>
    <scope>NUCLEOTIDE SEQUENCE [LARGE SCALE GENOMIC DNA]</scope>
    <source>
        <strain evidence="3 4">AK21</strain>
    </source>
</reference>